<keyword evidence="4" id="KW-1185">Reference proteome</keyword>
<reference evidence="3 4" key="1">
    <citation type="submission" date="2018-08" db="EMBL/GenBank/DDBJ databases">
        <title>Genomic Encyclopedia of Archaeal and Bacterial Type Strains, Phase II (KMG-II): from individual species to whole genera.</title>
        <authorList>
            <person name="Goeker M."/>
        </authorList>
    </citation>
    <scope>NUCLEOTIDE SEQUENCE [LARGE SCALE GENOMIC DNA]</scope>
    <source>
        <strain evidence="3 4">ATCC 27112</strain>
    </source>
</reference>
<proteinExistence type="predicted"/>
<evidence type="ECO:0000313" key="4">
    <source>
        <dbReference type="Proteomes" id="UP000266506"/>
    </source>
</evidence>
<dbReference type="EMBL" id="QXEV01000001">
    <property type="protein sequence ID" value="RIA78512.1"/>
    <property type="molecule type" value="Genomic_DNA"/>
</dbReference>
<feature type="region of interest" description="Disordered" evidence="1">
    <location>
        <begin position="238"/>
        <end position="257"/>
    </location>
</feature>
<accession>A0A397RZ11</accession>
<feature type="transmembrane region" description="Helical" evidence="2">
    <location>
        <begin position="260"/>
        <end position="284"/>
    </location>
</feature>
<keyword evidence="2" id="KW-1133">Transmembrane helix</keyword>
<keyword evidence="2" id="KW-0812">Transmembrane</keyword>
<comment type="caution">
    <text evidence="3">The sequence shown here is derived from an EMBL/GenBank/DDBJ whole genome shotgun (WGS) entry which is preliminary data.</text>
</comment>
<evidence type="ECO:0000256" key="1">
    <source>
        <dbReference type="SAM" id="MobiDB-lite"/>
    </source>
</evidence>
<protein>
    <submittedName>
        <fullName evidence="3">Uncharacterized protein</fullName>
    </submittedName>
</protein>
<sequence>MAFSMLGLASCLNQGTKADYSTTRQVSKFDDDVKTAFKLFYDSDETNAEKLDKDSKSGSYYDLYAAKDATASLFKYEYDLTSYFSTEDGARNKNITVNTLSFAIQGQEALYDEEKSAILTQAYDTEKGVAKKLTVDFTVTTSKDYSRTFGTQDAYKAFEANETVSLSIVYMPVYVIHYVSNQPVLRNYVFLPIYSTFVTASGKEVTTDGALVDSKVSTVASLDLKDFFDESGKTLRAAKPEETPAEPENPTEEGNTNNGLSAGAIVGIVLGSVFGALILIYFVLGFTLYRSGKLNSGFFKAIYKWIKRPTSVKKK</sequence>
<organism evidence="3 4">
    <name type="scientific">Anaeroplasma bactoclasticum</name>
    <dbReference type="NCBI Taxonomy" id="2088"/>
    <lineage>
        <taxon>Bacteria</taxon>
        <taxon>Bacillati</taxon>
        <taxon>Mycoplasmatota</taxon>
        <taxon>Mollicutes</taxon>
        <taxon>Anaeroplasmatales</taxon>
        <taxon>Anaeroplasmataceae</taxon>
        <taxon>Anaeroplasma</taxon>
    </lineage>
</organism>
<evidence type="ECO:0000313" key="3">
    <source>
        <dbReference type="EMBL" id="RIA78512.1"/>
    </source>
</evidence>
<name>A0A397RZ11_9MOLU</name>
<dbReference type="InParanoid" id="A0A397RZ11"/>
<gene>
    <name evidence="3" type="ORF">EI71_00073</name>
</gene>
<evidence type="ECO:0000256" key="2">
    <source>
        <dbReference type="SAM" id="Phobius"/>
    </source>
</evidence>
<dbReference type="AlphaFoldDB" id="A0A397RZ11"/>
<dbReference type="Proteomes" id="UP000266506">
    <property type="component" value="Unassembled WGS sequence"/>
</dbReference>
<keyword evidence="2" id="KW-0472">Membrane</keyword>